<proteinExistence type="predicted"/>
<dbReference type="InterPro" id="IPR032623">
    <property type="entry name" value="FecR_N"/>
</dbReference>
<dbReference type="Gene3D" id="2.60.120.1440">
    <property type="match status" value="1"/>
</dbReference>
<dbReference type="InterPro" id="IPR006860">
    <property type="entry name" value="FecR"/>
</dbReference>
<protein>
    <submittedName>
        <fullName evidence="3">FecR domain-containing protein</fullName>
    </submittedName>
</protein>
<evidence type="ECO:0000259" key="1">
    <source>
        <dbReference type="Pfam" id="PF04773"/>
    </source>
</evidence>
<dbReference type="Pfam" id="PF16220">
    <property type="entry name" value="DUF4880"/>
    <property type="match status" value="1"/>
</dbReference>
<dbReference type="RefSeq" id="WP_317227338.1">
    <property type="nucleotide sequence ID" value="NZ_JAWJEJ010000001.1"/>
</dbReference>
<organism evidence="3 4">
    <name type="scientific">Sphingomonas agrestis</name>
    <dbReference type="NCBI Taxonomy" id="3080540"/>
    <lineage>
        <taxon>Bacteria</taxon>
        <taxon>Pseudomonadati</taxon>
        <taxon>Pseudomonadota</taxon>
        <taxon>Alphaproteobacteria</taxon>
        <taxon>Sphingomonadales</taxon>
        <taxon>Sphingomonadaceae</taxon>
        <taxon>Sphingomonas</taxon>
    </lineage>
</organism>
<dbReference type="Proteomes" id="UP001273531">
    <property type="component" value="Unassembled WGS sequence"/>
</dbReference>
<dbReference type="PIRSF" id="PIRSF018266">
    <property type="entry name" value="FecR"/>
    <property type="match status" value="1"/>
</dbReference>
<keyword evidence="4" id="KW-1185">Reference proteome</keyword>
<dbReference type="PANTHER" id="PTHR30273:SF2">
    <property type="entry name" value="PROTEIN FECR"/>
    <property type="match status" value="1"/>
</dbReference>
<dbReference type="EMBL" id="JAWJEJ010000001">
    <property type="protein sequence ID" value="MDV3458262.1"/>
    <property type="molecule type" value="Genomic_DNA"/>
</dbReference>
<feature type="domain" description="FecR protein" evidence="1">
    <location>
        <begin position="115"/>
        <end position="198"/>
    </location>
</feature>
<evidence type="ECO:0000259" key="2">
    <source>
        <dbReference type="Pfam" id="PF16220"/>
    </source>
</evidence>
<name>A0ABU3YAU1_9SPHN</name>
<comment type="caution">
    <text evidence="3">The sequence shown here is derived from an EMBL/GenBank/DDBJ whole genome shotgun (WGS) entry which is preliminary data.</text>
</comment>
<evidence type="ECO:0000313" key="4">
    <source>
        <dbReference type="Proteomes" id="UP001273531"/>
    </source>
</evidence>
<dbReference type="InterPro" id="IPR012373">
    <property type="entry name" value="Ferrdict_sens_TM"/>
</dbReference>
<accession>A0ABU3YAU1</accession>
<sequence>MPGGEDAREEATRWWGRMHGPHAEASRAEFERWRAADARNAAEYAALERTWTLAEGLGATAVGRDRSLKPQPRPLAWATAPRLALAAAAMIVIALFVTLQPGRNPNLSLVSVAHATSVGEIRTVKLPDGSSVTLDTDTRVEVAFDDKVRKVRLQRGRARFDIRPEPARAFLVEAGGKIVSAPQGNFDVQAAPAGLSVASLRDALEVRRQTEGLDAKAGLRIQPGQAVRFAASGEPLAPAGPAEKGSDQWVSGMLVFHGAPLSAVLEETNRYASRGIALGEPSLGAIKVTGAFRPLPVDQLAASLAAALKLRVQRDADGNLTLVRP</sequence>
<gene>
    <name evidence="3" type="ORF">RZN05_14790</name>
</gene>
<feature type="domain" description="FecR N-terminal" evidence="2">
    <location>
        <begin position="9"/>
        <end position="49"/>
    </location>
</feature>
<evidence type="ECO:0000313" key="3">
    <source>
        <dbReference type="EMBL" id="MDV3458262.1"/>
    </source>
</evidence>
<reference evidence="3 4" key="1">
    <citation type="submission" date="2023-10" db="EMBL/GenBank/DDBJ databases">
        <title>Sphingomonas sp. HF-S4 16S ribosomal RNA gene Genome sequencing and assembly.</title>
        <authorList>
            <person name="Lee H."/>
        </authorList>
    </citation>
    <scope>NUCLEOTIDE SEQUENCE [LARGE SCALE GENOMIC DNA]</scope>
    <source>
        <strain evidence="3 4">HF-S4</strain>
    </source>
</reference>
<dbReference type="Pfam" id="PF04773">
    <property type="entry name" value="FecR"/>
    <property type="match status" value="1"/>
</dbReference>
<dbReference type="PANTHER" id="PTHR30273">
    <property type="entry name" value="PERIPLASMIC SIGNAL SENSOR AND SIGMA FACTOR ACTIVATOR FECR-RELATED"/>
    <property type="match status" value="1"/>
</dbReference>